<dbReference type="SUPFAM" id="SSF55961">
    <property type="entry name" value="Bet v1-like"/>
    <property type="match status" value="1"/>
</dbReference>
<dbReference type="Proteomes" id="UP000182054">
    <property type="component" value="Unassembled WGS sequence"/>
</dbReference>
<dbReference type="InterPro" id="IPR023393">
    <property type="entry name" value="START-like_dom_sf"/>
</dbReference>
<dbReference type="CDD" id="cd07812">
    <property type="entry name" value="SRPBCC"/>
    <property type="match status" value="1"/>
</dbReference>
<dbReference type="AlphaFoldDB" id="A0A1I0SI71"/>
<dbReference type="InterPro" id="IPR019587">
    <property type="entry name" value="Polyketide_cyclase/dehydratase"/>
</dbReference>
<accession>A0A1I0SI71</accession>
<dbReference type="Pfam" id="PF10604">
    <property type="entry name" value="Polyketide_cyc2"/>
    <property type="match status" value="1"/>
</dbReference>
<name>A0A1I0SI71_9NOCA</name>
<dbReference type="EMBL" id="FOJN01000001">
    <property type="protein sequence ID" value="SFA39180.1"/>
    <property type="molecule type" value="Genomic_DNA"/>
</dbReference>
<proteinExistence type="predicted"/>
<evidence type="ECO:0000313" key="1">
    <source>
        <dbReference type="EMBL" id="SFA39180.1"/>
    </source>
</evidence>
<organism evidence="1 2">
    <name type="scientific">Rhodococcoides kroppenstedtii</name>
    <dbReference type="NCBI Taxonomy" id="293050"/>
    <lineage>
        <taxon>Bacteria</taxon>
        <taxon>Bacillati</taxon>
        <taxon>Actinomycetota</taxon>
        <taxon>Actinomycetes</taxon>
        <taxon>Mycobacteriales</taxon>
        <taxon>Nocardiaceae</taxon>
        <taxon>Rhodococcoides</taxon>
    </lineage>
</organism>
<sequence>MSGVRTRTVSDSVVVAAPPDEVYAALADPTRMARWSPENTGAVVADPRRGGTYVGMTFVGTNRRGPARWSTRCVVTAADPGERFAFTVQAIGPRRPILRTPIASWEYRFDPVDGGTRVTETWTDDRPWPDALAAVFDKVATRGSLFADFQRRNIARTLASLQRDLGAP</sequence>
<protein>
    <submittedName>
        <fullName evidence="1">Uncharacterized conserved protein YndB, AHSA1/START domain</fullName>
    </submittedName>
</protein>
<gene>
    <name evidence="1" type="ORF">SAMN05444374_101262</name>
</gene>
<evidence type="ECO:0000313" key="2">
    <source>
        <dbReference type="Proteomes" id="UP000182054"/>
    </source>
</evidence>
<dbReference type="Gene3D" id="3.30.530.20">
    <property type="match status" value="1"/>
</dbReference>
<reference evidence="1 2" key="1">
    <citation type="submission" date="2016-10" db="EMBL/GenBank/DDBJ databases">
        <authorList>
            <person name="de Groot N.N."/>
        </authorList>
    </citation>
    <scope>NUCLEOTIDE SEQUENCE [LARGE SCALE GENOMIC DNA]</scope>
    <source>
        <strain evidence="1 2">DSM 44908</strain>
    </source>
</reference>